<reference evidence="2" key="1">
    <citation type="submission" date="2010-05" db="EMBL/GenBank/DDBJ databases">
        <title>Complete sequence of Methylotenera sp. 301.</title>
        <authorList>
            <person name="Lucas S."/>
            <person name="Copeland A."/>
            <person name="Lapidus A."/>
            <person name="Cheng J.-F."/>
            <person name="Bruce D."/>
            <person name="Goodwin L."/>
            <person name="Pitluck S."/>
            <person name="Clum A."/>
            <person name="Land M."/>
            <person name="Hauser L."/>
            <person name="Kyrpides N."/>
            <person name="Ivanova N."/>
            <person name="Chistoservova L."/>
            <person name="Kalyuzhnaya M."/>
            <person name="Woyke T."/>
        </authorList>
    </citation>
    <scope>NUCLEOTIDE SEQUENCE [LARGE SCALE GENOMIC DNA]</scope>
    <source>
        <strain evidence="2">301</strain>
    </source>
</reference>
<reference evidence="1 2" key="2">
    <citation type="journal article" date="2011" name="J. Bacteriol.">
        <title>Genomes of three methylotrophs from a single niche uncover genetic and metabolic divergence of Methylophilaceae.</title>
        <authorList>
            <person name="Lapidus A."/>
            <person name="Clum A."/>
            <person name="Labutti K."/>
            <person name="Kaluzhnaya M.G."/>
            <person name="Lim S."/>
            <person name="Beck D.A."/>
            <person name="Glavina Del Rio T."/>
            <person name="Nolan M."/>
            <person name="Mavromatis K."/>
            <person name="Huntemann M."/>
            <person name="Lucas S."/>
            <person name="Lidstrom M.E."/>
            <person name="Ivanova N."/>
            <person name="Chistoserdova L."/>
        </authorList>
    </citation>
    <scope>NUCLEOTIDE SEQUENCE [LARGE SCALE GENOMIC DNA]</scope>
    <source>
        <strain evidence="1 2">301</strain>
    </source>
</reference>
<dbReference type="OrthoDB" id="8563193at2"/>
<sequence>MLKPNKELAIKAAINLTPQYADLLRDIQSGNGRAFFSAEIAGIRKNLGDYVLVYDNENKIGCALFLAIMGEDRFKEFTAEINNSAPSEQQEFINEMASPDSEFVEAFSSFDIPQTANDWKVAKEAANNLPEEERKELAKRGATFWCFLFSSFFNTLALMVHGSRMTTLVPQAIAGDDVAFLKAIQIDRMLLSNYPYFRDRKVRAQDEGDTEFLKQIAYRETNPPLRGKVQFPALYMLFGILDTFLILSDLKHREILDICDDAGLDRYQNRIEDIGYLGKRLRDYRDWQKINGMSTP</sequence>
<proteinExistence type="predicted"/>
<dbReference type="STRING" id="666681.M301_2200"/>
<dbReference type="Proteomes" id="UP000000383">
    <property type="component" value="Chromosome"/>
</dbReference>
<dbReference type="RefSeq" id="WP_013148875.1">
    <property type="nucleotide sequence ID" value="NC_014207.1"/>
</dbReference>
<gene>
    <name evidence="1" type="ordered locus">M301_2200</name>
</gene>
<dbReference type="AlphaFoldDB" id="D7DL96"/>
<keyword evidence="2" id="KW-1185">Reference proteome</keyword>
<dbReference type="EMBL" id="CP002056">
    <property type="protein sequence ID" value="ADI30567.1"/>
    <property type="molecule type" value="Genomic_DNA"/>
</dbReference>
<name>D7DL96_METV0</name>
<organism evidence="1 2">
    <name type="scientific">Methylotenera versatilis (strain 301)</name>
    <dbReference type="NCBI Taxonomy" id="666681"/>
    <lineage>
        <taxon>Bacteria</taxon>
        <taxon>Pseudomonadati</taxon>
        <taxon>Pseudomonadota</taxon>
        <taxon>Betaproteobacteria</taxon>
        <taxon>Nitrosomonadales</taxon>
        <taxon>Methylophilaceae</taxon>
        <taxon>Methylotenera</taxon>
    </lineage>
</organism>
<dbReference type="KEGG" id="meh:M301_2200"/>
<dbReference type="HOGENOM" id="CLU_923871_0_0_4"/>
<evidence type="ECO:0000313" key="2">
    <source>
        <dbReference type="Proteomes" id="UP000000383"/>
    </source>
</evidence>
<accession>D7DL96</accession>
<dbReference type="eggNOG" id="ENOG5033WHK">
    <property type="taxonomic scope" value="Bacteria"/>
</dbReference>
<evidence type="ECO:0000313" key="1">
    <source>
        <dbReference type="EMBL" id="ADI30567.1"/>
    </source>
</evidence>
<protein>
    <submittedName>
        <fullName evidence="1">Uncharacterized protein</fullName>
    </submittedName>
</protein>